<sequence length="22" mass="2467">REKKCMTSPEAIRIVKNCGGDM</sequence>
<evidence type="ECO:0000313" key="2">
    <source>
        <dbReference type="Proteomes" id="UP001054945"/>
    </source>
</evidence>
<accession>A0AAV4QU66</accession>
<dbReference type="EMBL" id="BPLR01006671">
    <property type="protein sequence ID" value="GIY11636.1"/>
    <property type="molecule type" value="Genomic_DNA"/>
</dbReference>
<proteinExistence type="predicted"/>
<organism evidence="1 2">
    <name type="scientific">Caerostris extrusa</name>
    <name type="common">Bark spider</name>
    <name type="synonym">Caerostris bankana</name>
    <dbReference type="NCBI Taxonomy" id="172846"/>
    <lineage>
        <taxon>Eukaryota</taxon>
        <taxon>Metazoa</taxon>
        <taxon>Ecdysozoa</taxon>
        <taxon>Arthropoda</taxon>
        <taxon>Chelicerata</taxon>
        <taxon>Arachnida</taxon>
        <taxon>Araneae</taxon>
        <taxon>Araneomorphae</taxon>
        <taxon>Entelegynae</taxon>
        <taxon>Araneoidea</taxon>
        <taxon>Araneidae</taxon>
        <taxon>Caerostris</taxon>
    </lineage>
</organism>
<gene>
    <name evidence="1" type="ORF">CEXT_162271</name>
</gene>
<feature type="non-terminal residue" evidence="1">
    <location>
        <position position="1"/>
    </location>
</feature>
<keyword evidence="2" id="KW-1185">Reference proteome</keyword>
<reference evidence="1 2" key="1">
    <citation type="submission" date="2021-06" db="EMBL/GenBank/DDBJ databases">
        <title>Caerostris extrusa draft genome.</title>
        <authorList>
            <person name="Kono N."/>
            <person name="Arakawa K."/>
        </authorList>
    </citation>
    <scope>NUCLEOTIDE SEQUENCE [LARGE SCALE GENOMIC DNA]</scope>
</reference>
<name>A0AAV4QU66_CAEEX</name>
<dbReference type="AlphaFoldDB" id="A0AAV4QU66"/>
<protein>
    <submittedName>
        <fullName evidence="1">Uncharacterized protein</fullName>
    </submittedName>
</protein>
<evidence type="ECO:0000313" key="1">
    <source>
        <dbReference type="EMBL" id="GIY11636.1"/>
    </source>
</evidence>
<comment type="caution">
    <text evidence="1">The sequence shown here is derived from an EMBL/GenBank/DDBJ whole genome shotgun (WGS) entry which is preliminary data.</text>
</comment>
<dbReference type="Proteomes" id="UP001054945">
    <property type="component" value="Unassembled WGS sequence"/>
</dbReference>